<accession>A0ABR9JB70</accession>
<reference evidence="3 4" key="1">
    <citation type="submission" date="2020-10" db="EMBL/GenBank/DDBJ databases">
        <title>Sequencing the genomes of 1000 actinobacteria strains.</title>
        <authorList>
            <person name="Klenk H.-P."/>
        </authorList>
    </citation>
    <scope>NUCLEOTIDE SEQUENCE [LARGE SCALE GENOMIC DNA]</scope>
    <source>
        <strain evidence="3 4">DSM 15666</strain>
    </source>
</reference>
<feature type="compositionally biased region" description="Basic and acidic residues" evidence="1">
    <location>
        <begin position="1"/>
        <end position="17"/>
    </location>
</feature>
<feature type="region of interest" description="Disordered" evidence="1">
    <location>
        <begin position="1"/>
        <end position="36"/>
    </location>
</feature>
<dbReference type="EMBL" id="JADBED010000001">
    <property type="protein sequence ID" value="MBE1523176.1"/>
    <property type="molecule type" value="Genomic_DNA"/>
</dbReference>
<evidence type="ECO:0000256" key="1">
    <source>
        <dbReference type="SAM" id="MobiDB-lite"/>
    </source>
</evidence>
<gene>
    <name evidence="3" type="ORF">H4W27_000294</name>
</gene>
<feature type="region of interest" description="Disordered" evidence="1">
    <location>
        <begin position="74"/>
        <end position="159"/>
    </location>
</feature>
<keyword evidence="4" id="KW-1185">Reference proteome</keyword>
<feature type="domain" description="AMIN-like" evidence="2">
    <location>
        <begin position="162"/>
        <end position="288"/>
    </location>
</feature>
<feature type="compositionally biased region" description="Low complexity" evidence="1">
    <location>
        <begin position="118"/>
        <end position="127"/>
    </location>
</feature>
<evidence type="ECO:0000259" key="2">
    <source>
        <dbReference type="Pfam" id="PF24837"/>
    </source>
</evidence>
<dbReference type="Pfam" id="PF24837">
    <property type="entry name" value="AMIN-like"/>
    <property type="match status" value="1"/>
</dbReference>
<dbReference type="Proteomes" id="UP000643525">
    <property type="component" value="Unassembled WGS sequence"/>
</dbReference>
<sequence>MGRALCRDGSLRGHPGDRVAAAQDQSCRAPGRHGTAARRHHLIIRTGALITHRLSAAASTAALLLLTGCGADQDPADAPESATVSPEPSAGAEPGSPTSDESESDQSRREGDVESGTSPSDSAQPSPDDSKASDADPIGEEFDTEPQESAGFPDGSASGDQQLIEVRSGIHEGFDRVVFEFSGDGRPSWRAEYVESAAELGRGNPIPMAGGVILQIGISGPSWLPEEAVQDQVTSGEYYERDTGAIFEEVYIQGPFEAHSQYLIGLPDEVPFSVGLLEDPTRLVVDLENRDE</sequence>
<evidence type="ECO:0000313" key="3">
    <source>
        <dbReference type="EMBL" id="MBE1523176.1"/>
    </source>
</evidence>
<dbReference type="InterPro" id="IPR056303">
    <property type="entry name" value="AMIN-like"/>
</dbReference>
<organism evidence="3 4">
    <name type="scientific">Nesterenkonia lutea</name>
    <dbReference type="NCBI Taxonomy" id="272919"/>
    <lineage>
        <taxon>Bacteria</taxon>
        <taxon>Bacillati</taxon>
        <taxon>Actinomycetota</taxon>
        <taxon>Actinomycetes</taxon>
        <taxon>Micrococcales</taxon>
        <taxon>Micrococcaceae</taxon>
        <taxon>Nesterenkonia</taxon>
    </lineage>
</organism>
<comment type="caution">
    <text evidence="3">The sequence shown here is derived from an EMBL/GenBank/DDBJ whole genome shotgun (WGS) entry which is preliminary data.</text>
</comment>
<feature type="compositionally biased region" description="Acidic residues" evidence="1">
    <location>
        <begin position="137"/>
        <end position="146"/>
    </location>
</feature>
<name>A0ABR9JB70_9MICC</name>
<evidence type="ECO:0000313" key="4">
    <source>
        <dbReference type="Proteomes" id="UP000643525"/>
    </source>
</evidence>
<protein>
    <recommendedName>
        <fullName evidence="2">AMIN-like domain-containing protein</fullName>
    </recommendedName>
</protein>
<proteinExistence type="predicted"/>